<keyword evidence="1" id="KW-0175">Coiled coil</keyword>
<evidence type="ECO:0000256" key="1">
    <source>
        <dbReference type="SAM" id="Coils"/>
    </source>
</evidence>
<evidence type="ECO:0000259" key="3">
    <source>
        <dbReference type="Pfam" id="PF22936"/>
    </source>
</evidence>
<dbReference type="OrthoDB" id="4187030at2759"/>
<reference evidence="4" key="1">
    <citation type="submission" date="2020-04" db="EMBL/GenBank/DDBJ databases">
        <title>Genome Assembly and Annotation of Botryosphaeria dothidea sdau 11-99, a Latent Pathogen of Apple Fruit Ring Rot in China.</title>
        <authorList>
            <person name="Yu C."/>
            <person name="Diao Y."/>
            <person name="Lu Q."/>
            <person name="Zhao J."/>
            <person name="Cui S."/>
            <person name="Peng C."/>
            <person name="He B."/>
            <person name="Liu H."/>
        </authorList>
    </citation>
    <scope>NUCLEOTIDE SEQUENCE [LARGE SCALE GENOMIC DNA]</scope>
    <source>
        <strain evidence="4">Sdau11-99</strain>
    </source>
</reference>
<dbReference type="Proteomes" id="UP000572817">
    <property type="component" value="Unassembled WGS sequence"/>
</dbReference>
<evidence type="ECO:0000256" key="2">
    <source>
        <dbReference type="SAM" id="MobiDB-lite"/>
    </source>
</evidence>
<feature type="coiled-coil region" evidence="1">
    <location>
        <begin position="65"/>
        <end position="102"/>
    </location>
</feature>
<gene>
    <name evidence="4" type="ORF">GTA08_BOTSDO08554</name>
</gene>
<protein>
    <submittedName>
        <fullName evidence="4">Integrase catalytic core</fullName>
    </submittedName>
</protein>
<proteinExistence type="predicted"/>
<dbReference type="AlphaFoldDB" id="A0A8H4IQF6"/>
<accession>A0A8H4IQF6</accession>
<sequence>MTSSKPIIVLKSSYDWEEWFFIVQSRAKKGRIFDYIDPTKDPRPQQPIAPTKPSLPTGTITDVAREEHRWKREDYKEDRKEYDRQIRELNDLSSLIEDLLRALQARLQPSISTQQEFILNKLRELEKPPTAQNTKKWLIQWEECVFKARSLGLSDVEGSRGVNAFLKPIMQYDLEYASPILRELRLGTKTLDVSDVIIDYQLSWIADTGTTYYVCNRYMRKRFIKTRNAGLDDFVIYGNTRVPIKSFGNIIVNARNGKKSKVITLRDMAYVLAFMGNLVSISKYNEKGVYMDTKSLRLYKDDTTVYVLTPSKGQFFLKLH</sequence>
<organism evidence="4 5">
    <name type="scientific">Botryosphaeria dothidea</name>
    <dbReference type="NCBI Taxonomy" id="55169"/>
    <lineage>
        <taxon>Eukaryota</taxon>
        <taxon>Fungi</taxon>
        <taxon>Dikarya</taxon>
        <taxon>Ascomycota</taxon>
        <taxon>Pezizomycotina</taxon>
        <taxon>Dothideomycetes</taxon>
        <taxon>Dothideomycetes incertae sedis</taxon>
        <taxon>Botryosphaeriales</taxon>
        <taxon>Botryosphaeriaceae</taxon>
        <taxon>Botryosphaeria</taxon>
    </lineage>
</organism>
<comment type="caution">
    <text evidence="4">The sequence shown here is derived from an EMBL/GenBank/DDBJ whole genome shotgun (WGS) entry which is preliminary data.</text>
</comment>
<name>A0A8H4IQF6_9PEZI</name>
<dbReference type="InterPro" id="IPR054722">
    <property type="entry name" value="PolX-like_BBD"/>
</dbReference>
<feature type="domain" description="Retrovirus-related Pol polyprotein from transposon TNT 1-94-like beta-barrel" evidence="3">
    <location>
        <begin position="204"/>
        <end position="289"/>
    </location>
</feature>
<dbReference type="EMBL" id="WWBZ02000051">
    <property type="protein sequence ID" value="KAF4304567.1"/>
    <property type="molecule type" value="Genomic_DNA"/>
</dbReference>
<feature type="region of interest" description="Disordered" evidence="2">
    <location>
        <begin position="36"/>
        <end position="59"/>
    </location>
</feature>
<evidence type="ECO:0000313" key="5">
    <source>
        <dbReference type="Proteomes" id="UP000572817"/>
    </source>
</evidence>
<evidence type="ECO:0000313" key="4">
    <source>
        <dbReference type="EMBL" id="KAF4304567.1"/>
    </source>
</evidence>
<keyword evidence="5" id="KW-1185">Reference proteome</keyword>
<dbReference type="Pfam" id="PF22936">
    <property type="entry name" value="Pol_BBD"/>
    <property type="match status" value="1"/>
</dbReference>